<accession>A0ABQ1PQW8</accession>
<protein>
    <submittedName>
        <fullName evidence="1">Uncharacterized protein</fullName>
    </submittedName>
</protein>
<evidence type="ECO:0000313" key="2">
    <source>
        <dbReference type="Proteomes" id="UP000630615"/>
    </source>
</evidence>
<proteinExistence type="predicted"/>
<evidence type="ECO:0000313" key="1">
    <source>
        <dbReference type="EMBL" id="GGD01521.1"/>
    </source>
</evidence>
<name>A0ABQ1PQW8_9ENTE</name>
<comment type="caution">
    <text evidence="1">The sequence shown here is derived from an EMBL/GenBank/DDBJ whole genome shotgun (WGS) entry which is preliminary data.</text>
</comment>
<dbReference type="RefSeq" id="WP_227011272.1">
    <property type="nucleotide sequence ID" value="NZ_BMKI01000012.1"/>
</dbReference>
<reference evidence="2" key="1">
    <citation type="journal article" date="2019" name="Int. J. Syst. Evol. Microbiol.">
        <title>The Global Catalogue of Microorganisms (GCM) 10K type strain sequencing project: providing services to taxonomists for standard genome sequencing and annotation.</title>
        <authorList>
            <consortium name="The Broad Institute Genomics Platform"/>
            <consortium name="The Broad Institute Genome Sequencing Center for Infectious Disease"/>
            <person name="Wu L."/>
            <person name="Ma J."/>
        </authorList>
    </citation>
    <scope>NUCLEOTIDE SEQUENCE [LARGE SCALE GENOMIC DNA]</scope>
    <source>
        <strain evidence="2">CGMCC 1.15942</strain>
    </source>
</reference>
<sequence>MDNLESISQLMASHRKKYTETMNKNQGKVLTELADFKHGDVVRVISHERNCGIDQTVFTALVVETKDYGLIVIPQDFQTYIYNQEVLKGAAWETEINWLLENDVEIELLQRF</sequence>
<dbReference type="EMBL" id="BMKI01000012">
    <property type="protein sequence ID" value="GGD01521.1"/>
    <property type="molecule type" value="Genomic_DNA"/>
</dbReference>
<organism evidence="1 2">
    <name type="scientific">Enterococcus wangshanyuanii</name>
    <dbReference type="NCBI Taxonomy" id="2005703"/>
    <lineage>
        <taxon>Bacteria</taxon>
        <taxon>Bacillati</taxon>
        <taxon>Bacillota</taxon>
        <taxon>Bacilli</taxon>
        <taxon>Lactobacillales</taxon>
        <taxon>Enterococcaceae</taxon>
        <taxon>Enterococcus</taxon>
    </lineage>
</organism>
<dbReference type="Proteomes" id="UP000630615">
    <property type="component" value="Unassembled WGS sequence"/>
</dbReference>
<keyword evidence="2" id="KW-1185">Reference proteome</keyword>
<gene>
    <name evidence="1" type="ORF">GCM10011573_33900</name>
</gene>